<feature type="transmembrane region" description="Helical" evidence="1">
    <location>
        <begin position="6"/>
        <end position="22"/>
    </location>
</feature>
<sequence>MGIKSFIAVLLFVSIITYFIPIKKLEKVQIEQDLPQVIFEKPIMYTLNDKNIHRVVIAEHAVKYQNRDEMFNADITLKNQDATKEFNSENLKADKIIKKGDIYTLTNNVKYKRDNFIKLNTHHLIYDDINKIAKNNRPFEGIYNEHIFKGTNLYLDINNDNIKAKNAHFEIDMKKN</sequence>
<dbReference type="RefSeq" id="WP_128985615.1">
    <property type="nucleotide sequence ID" value="NZ_PDJZ01000002.1"/>
</dbReference>
<dbReference type="EMBL" id="PDJZ01000002">
    <property type="protein sequence ID" value="RXJ85391.1"/>
    <property type="molecule type" value="Genomic_DNA"/>
</dbReference>
<dbReference type="Proteomes" id="UP000290870">
    <property type="component" value="Unassembled WGS sequence"/>
</dbReference>
<protein>
    <recommendedName>
        <fullName evidence="4">Lipooligosaccharide transport system, periplasmic component LptC</fullName>
    </recommendedName>
</protein>
<organism evidence="2 3">
    <name type="scientific">Arcobacter cloacae</name>
    <dbReference type="NCBI Taxonomy" id="1054034"/>
    <lineage>
        <taxon>Bacteria</taxon>
        <taxon>Pseudomonadati</taxon>
        <taxon>Campylobacterota</taxon>
        <taxon>Epsilonproteobacteria</taxon>
        <taxon>Campylobacterales</taxon>
        <taxon>Arcobacteraceae</taxon>
        <taxon>Arcobacter</taxon>
    </lineage>
</organism>
<evidence type="ECO:0000256" key="1">
    <source>
        <dbReference type="SAM" id="Phobius"/>
    </source>
</evidence>
<accession>A0A4Q0ZJP7</accession>
<evidence type="ECO:0000313" key="3">
    <source>
        <dbReference type="Proteomes" id="UP000290870"/>
    </source>
</evidence>
<evidence type="ECO:0000313" key="2">
    <source>
        <dbReference type="EMBL" id="RXJ85391.1"/>
    </source>
</evidence>
<comment type="caution">
    <text evidence="2">The sequence shown here is derived from an EMBL/GenBank/DDBJ whole genome shotgun (WGS) entry which is preliminary data.</text>
</comment>
<reference evidence="2 3" key="1">
    <citation type="submission" date="2017-10" db="EMBL/GenBank/DDBJ databases">
        <title>Genomics of the genus Arcobacter.</title>
        <authorList>
            <person name="Perez-Cataluna A."/>
            <person name="Figueras M.J."/>
        </authorList>
    </citation>
    <scope>NUCLEOTIDE SEQUENCE [LARGE SCALE GENOMIC DNA]</scope>
    <source>
        <strain evidence="2 3">F26</strain>
    </source>
</reference>
<keyword evidence="1" id="KW-1133">Transmembrane helix</keyword>
<gene>
    <name evidence="2" type="ORF">CRU90_02100</name>
</gene>
<dbReference type="AlphaFoldDB" id="A0A4Q0ZJP7"/>
<name>A0A4Q0ZJP7_9BACT</name>
<proteinExistence type="predicted"/>
<dbReference type="OrthoDB" id="5348970at2"/>
<keyword evidence="1" id="KW-0472">Membrane</keyword>
<evidence type="ECO:0008006" key="4">
    <source>
        <dbReference type="Google" id="ProtNLM"/>
    </source>
</evidence>
<keyword evidence="1" id="KW-0812">Transmembrane</keyword>